<gene>
    <name evidence="2" type="ORF">H131_16643</name>
</gene>
<sequence length="187" mass="22622">MARKKRQWSPHHYNHVVMRGNNRQTIFNNAADYQAFFRVLQYAHQKYPFSIVAYCIMTNHYHLLIRSPEVPLGKVMAIINRRYSDYFNKKYQYTGQLYERRYFAELVPSPIGLLTVSRYIHRNPITTKTPIVEKMEYYPYSSYHHYKHNKPSPYSFLDTTLLRTYLPQSSQSYCQYCEKEQIEQLLH</sequence>
<evidence type="ECO:0000313" key="3">
    <source>
        <dbReference type="Proteomes" id="UP000013911"/>
    </source>
</evidence>
<dbReference type="RefSeq" id="WP_010860261.1">
    <property type="nucleotide sequence ID" value="NZ_KB933398.1"/>
</dbReference>
<dbReference type="Pfam" id="PF01797">
    <property type="entry name" value="Y1_Tnp"/>
    <property type="match status" value="1"/>
</dbReference>
<evidence type="ECO:0000313" key="2">
    <source>
        <dbReference type="EMBL" id="EON71614.1"/>
    </source>
</evidence>
<dbReference type="GO" id="GO:0006313">
    <property type="term" value="P:DNA transposition"/>
    <property type="evidence" value="ECO:0007669"/>
    <property type="project" value="InterPro"/>
</dbReference>
<dbReference type="Gene3D" id="3.30.70.1290">
    <property type="entry name" value="Transposase IS200-like"/>
    <property type="match status" value="1"/>
</dbReference>
<dbReference type="GO" id="GO:0003677">
    <property type="term" value="F:DNA binding"/>
    <property type="evidence" value="ECO:0007669"/>
    <property type="project" value="InterPro"/>
</dbReference>
<dbReference type="HOGENOM" id="CLU_068226_4_0_9"/>
<dbReference type="EMBL" id="AQPX01000022">
    <property type="protein sequence ID" value="EON71614.1"/>
    <property type="molecule type" value="Genomic_DNA"/>
</dbReference>
<dbReference type="SUPFAM" id="SSF143422">
    <property type="entry name" value="Transposase IS200-like"/>
    <property type="match status" value="1"/>
</dbReference>
<dbReference type="SMART" id="SM01321">
    <property type="entry name" value="Y1_Tnp"/>
    <property type="match status" value="1"/>
</dbReference>
<dbReference type="AlphaFoldDB" id="R7ZC76"/>
<reference evidence="2 3" key="1">
    <citation type="submission" date="2013-04" db="EMBL/GenBank/DDBJ databases">
        <title>Draft genome of the heavy metal tolerant bacterium Lysinibacillus sphaericus strain OT4b.31.</title>
        <authorList>
            <person name="Pena-Montenegro T.D."/>
            <person name="Dussan J."/>
        </authorList>
    </citation>
    <scope>NUCLEOTIDE SEQUENCE [LARGE SCALE GENOMIC DNA]</scope>
    <source>
        <strain evidence="2 3">OT4b.31</strain>
    </source>
</reference>
<dbReference type="PANTHER" id="PTHR34322:SF2">
    <property type="entry name" value="TRANSPOSASE IS200-LIKE DOMAIN-CONTAINING PROTEIN"/>
    <property type="match status" value="1"/>
</dbReference>
<dbReference type="PANTHER" id="PTHR34322">
    <property type="entry name" value="TRANSPOSASE, Y1_TNP DOMAIN-CONTAINING"/>
    <property type="match status" value="1"/>
</dbReference>
<organism evidence="2 3">
    <name type="scientific">Lysinibacillus sphaericus OT4b.31</name>
    <dbReference type="NCBI Taxonomy" id="1285586"/>
    <lineage>
        <taxon>Bacteria</taxon>
        <taxon>Bacillati</taxon>
        <taxon>Bacillota</taxon>
        <taxon>Bacilli</taxon>
        <taxon>Bacillales</taxon>
        <taxon>Bacillaceae</taxon>
        <taxon>Lysinibacillus</taxon>
    </lineage>
</organism>
<proteinExistence type="predicted"/>
<accession>R7ZC76</accession>
<protein>
    <submittedName>
        <fullName evidence="2">Putative transposase</fullName>
    </submittedName>
</protein>
<dbReference type="eggNOG" id="COG1943">
    <property type="taxonomic scope" value="Bacteria"/>
</dbReference>
<evidence type="ECO:0000259" key="1">
    <source>
        <dbReference type="SMART" id="SM01321"/>
    </source>
</evidence>
<dbReference type="Proteomes" id="UP000013911">
    <property type="component" value="Unassembled WGS sequence"/>
</dbReference>
<dbReference type="GO" id="GO:0004803">
    <property type="term" value="F:transposase activity"/>
    <property type="evidence" value="ECO:0007669"/>
    <property type="project" value="InterPro"/>
</dbReference>
<dbReference type="PATRIC" id="fig|1285586.5.peg.3474"/>
<comment type="caution">
    <text evidence="2">The sequence shown here is derived from an EMBL/GenBank/DDBJ whole genome shotgun (WGS) entry which is preliminary data.</text>
</comment>
<feature type="domain" description="Transposase IS200-like" evidence="1">
    <location>
        <begin position="9"/>
        <end position="123"/>
    </location>
</feature>
<dbReference type="InterPro" id="IPR002686">
    <property type="entry name" value="Transposase_17"/>
</dbReference>
<dbReference type="InterPro" id="IPR036515">
    <property type="entry name" value="Transposase_17_sf"/>
</dbReference>
<dbReference type="OrthoDB" id="9788881at2"/>
<name>R7ZC76_LYSSH</name>